<proteinExistence type="predicted"/>
<keyword evidence="2" id="KW-1185">Reference proteome</keyword>
<dbReference type="OrthoDB" id="4557988at2"/>
<comment type="caution">
    <text evidence="1">The sequence shown here is derived from an EMBL/GenBank/DDBJ whole genome shotgun (WGS) entry which is preliminary data.</text>
</comment>
<sequence>MFEYHGWLTVQYDVEYDDHAQLESTYRALAAKLDAFDTGSGLVDLRRVNGQIQLHFGGYTNHPHWSVLDSFNEVGTIAPGSFGTLWVRNDEDPELHNEFQIFAMRRGQTITASDTLLSPCVPLIENQDE</sequence>
<evidence type="ECO:0000313" key="2">
    <source>
        <dbReference type="Proteomes" id="UP000323876"/>
    </source>
</evidence>
<dbReference type="InterPro" id="IPR028965">
    <property type="entry name" value="Imm7"/>
</dbReference>
<gene>
    <name evidence="1" type="ORF">F3087_43660</name>
</gene>
<accession>A0A5N0DUE3</accession>
<dbReference type="RefSeq" id="WP_150408087.1">
    <property type="nucleotide sequence ID" value="NZ_VXLC01000045.1"/>
</dbReference>
<organism evidence="1 2">
    <name type="scientific">Nocardia colli</name>
    <dbReference type="NCBI Taxonomy" id="2545717"/>
    <lineage>
        <taxon>Bacteria</taxon>
        <taxon>Bacillati</taxon>
        <taxon>Actinomycetota</taxon>
        <taxon>Actinomycetes</taxon>
        <taxon>Mycobacteriales</taxon>
        <taxon>Nocardiaceae</taxon>
        <taxon>Nocardia</taxon>
    </lineage>
</organism>
<reference evidence="1 2" key="1">
    <citation type="submission" date="2019-09" db="EMBL/GenBank/DDBJ databases">
        <authorList>
            <person name="Wang X."/>
        </authorList>
    </citation>
    <scope>NUCLEOTIDE SEQUENCE [LARGE SCALE GENOMIC DNA]</scope>
    <source>
        <strain evidence="1 2">CICC 11023</strain>
    </source>
</reference>
<dbReference type="EMBL" id="VXLC01000045">
    <property type="protein sequence ID" value="KAA8879659.1"/>
    <property type="molecule type" value="Genomic_DNA"/>
</dbReference>
<dbReference type="Proteomes" id="UP000323876">
    <property type="component" value="Unassembled WGS sequence"/>
</dbReference>
<evidence type="ECO:0000313" key="1">
    <source>
        <dbReference type="EMBL" id="KAA8879659.1"/>
    </source>
</evidence>
<dbReference type="AlphaFoldDB" id="A0A5N0DUE3"/>
<evidence type="ECO:0008006" key="3">
    <source>
        <dbReference type="Google" id="ProtNLM"/>
    </source>
</evidence>
<dbReference type="Pfam" id="PF15585">
    <property type="entry name" value="Imm7"/>
    <property type="match status" value="1"/>
</dbReference>
<protein>
    <recommendedName>
        <fullName evidence="3">Immunity protein 7</fullName>
    </recommendedName>
</protein>
<name>A0A5N0DUE3_9NOCA</name>